<dbReference type="RefSeq" id="WP_369702725.1">
    <property type="nucleotide sequence ID" value="NZ_JBGEWD010000001.1"/>
</dbReference>
<name>A0ABV4BMK4_9CLOT</name>
<dbReference type="PIRSF" id="PIRSF016897">
    <property type="entry name" value="GlpP"/>
    <property type="match status" value="1"/>
</dbReference>
<evidence type="ECO:0000313" key="2">
    <source>
        <dbReference type="Proteomes" id="UP001564657"/>
    </source>
</evidence>
<dbReference type="SUPFAM" id="SSF110391">
    <property type="entry name" value="GlpP-like"/>
    <property type="match status" value="1"/>
</dbReference>
<dbReference type="Proteomes" id="UP001564657">
    <property type="component" value="Unassembled WGS sequence"/>
</dbReference>
<organism evidence="1 2">
    <name type="scientific">Clostridium moutaii</name>
    <dbReference type="NCBI Taxonomy" id="3240932"/>
    <lineage>
        <taxon>Bacteria</taxon>
        <taxon>Bacillati</taxon>
        <taxon>Bacillota</taxon>
        <taxon>Clostridia</taxon>
        <taxon>Eubacteriales</taxon>
        <taxon>Clostridiaceae</taxon>
        <taxon>Clostridium</taxon>
    </lineage>
</organism>
<proteinExistence type="predicted"/>
<dbReference type="InterPro" id="IPR013785">
    <property type="entry name" value="Aldolase_TIM"/>
</dbReference>
<gene>
    <name evidence="1" type="ORF">AB8U03_01315</name>
</gene>
<evidence type="ECO:0000313" key="1">
    <source>
        <dbReference type="EMBL" id="MEY7998846.1"/>
    </source>
</evidence>
<keyword evidence="2" id="KW-1185">Reference proteome</keyword>
<dbReference type="PANTHER" id="PTHR35787:SF1">
    <property type="entry name" value="GLYCEROL UPTAKE OPERON ANTITERMINATOR REGULATORY PROTEIN"/>
    <property type="match status" value="1"/>
</dbReference>
<dbReference type="InterPro" id="IPR006699">
    <property type="entry name" value="GlpP"/>
</dbReference>
<dbReference type="EMBL" id="JBGEWD010000001">
    <property type="protein sequence ID" value="MEY7998846.1"/>
    <property type="molecule type" value="Genomic_DNA"/>
</dbReference>
<protein>
    <submittedName>
        <fullName evidence="1">Glycerol-3-phosphate responsive antiterminator</fullName>
    </submittedName>
</protein>
<comment type="caution">
    <text evidence="1">The sequence shown here is derived from an EMBL/GenBank/DDBJ whole genome shotgun (WGS) entry which is preliminary data.</text>
</comment>
<dbReference type="PANTHER" id="PTHR35787">
    <property type="entry name" value="GLYCEROL UPTAKE OPERON ANTITERMINATOR REGULATORY PROTEIN"/>
    <property type="match status" value="1"/>
</dbReference>
<dbReference type="Pfam" id="PF04309">
    <property type="entry name" value="G3P_antiterm"/>
    <property type="match status" value="1"/>
</dbReference>
<dbReference type="Gene3D" id="3.20.20.70">
    <property type="entry name" value="Aldolase class I"/>
    <property type="match status" value="1"/>
</dbReference>
<accession>A0ABV4BMK4</accession>
<reference evidence="1 2" key="1">
    <citation type="submission" date="2024-08" db="EMBL/GenBank/DDBJ databases">
        <title>Clostridium lapicellarii sp. nov., and Clostridium renhuaiense sp. nov., two species isolated from the mud in a fermentation cellar used for producing sauce-flavour Chinese liquors.</title>
        <authorList>
            <person name="Yang F."/>
            <person name="Wang H."/>
            <person name="Chen L.Q."/>
            <person name="Zhou N."/>
            <person name="Lu J.J."/>
            <person name="Pu X.X."/>
            <person name="Wan B."/>
            <person name="Wang L."/>
            <person name="Liu S.J."/>
        </authorList>
    </citation>
    <scope>NUCLEOTIDE SEQUENCE [LARGE SCALE GENOMIC DNA]</scope>
    <source>
        <strain evidence="1 2">MT-5</strain>
    </source>
</reference>
<sequence>MLRLKEELIENPIVAAIRNNEDLEKAVLSRAAIVFVLYGDILNISHICDILRKNSKFIFIHVDLIEGLRGDAAGIKYIKEYARPDGIISTKSSNIKYANQLDLYTIQRVFILDSLSLKTGIKNIHETNPDAVEVLPGIASKIISVFEKAIKVPIIAGGLIKEKKDVMDSLSTGAIAISTTTHKLWDL</sequence>